<dbReference type="OrthoDB" id="768755at2759"/>
<dbReference type="GO" id="GO:0005524">
    <property type="term" value="F:ATP binding"/>
    <property type="evidence" value="ECO:0007669"/>
    <property type="project" value="UniProtKB-KW"/>
</dbReference>
<dbReference type="PROSITE" id="PS00751">
    <property type="entry name" value="TCP1_2"/>
    <property type="match status" value="1"/>
</dbReference>
<reference evidence="6 7" key="1">
    <citation type="submission" date="2020-10" db="EMBL/GenBank/DDBJ databases">
        <title>The Coptis chinensis genome and diversification of protoberbering-type alkaloids.</title>
        <authorList>
            <person name="Wang B."/>
            <person name="Shu S."/>
            <person name="Song C."/>
            <person name="Liu Y."/>
        </authorList>
    </citation>
    <scope>NUCLEOTIDE SEQUENCE [LARGE SCALE GENOMIC DNA]</scope>
    <source>
        <strain evidence="6">HL-2020</strain>
        <tissue evidence="6">Leaf</tissue>
    </source>
</reference>
<dbReference type="InterPro" id="IPR017998">
    <property type="entry name" value="Chaperone_TCP-1"/>
</dbReference>
<evidence type="ECO:0000256" key="5">
    <source>
        <dbReference type="RuleBase" id="RU004187"/>
    </source>
</evidence>
<protein>
    <submittedName>
        <fullName evidence="6">Uncharacterized protein</fullName>
    </submittedName>
</protein>
<name>A0A835HQ93_9MAGN</name>
<keyword evidence="7" id="KW-1185">Reference proteome</keyword>
<proteinExistence type="inferred from homology"/>
<accession>A0A835HQ93</accession>
<dbReference type="PRINTS" id="PR00304">
    <property type="entry name" value="TCOMPLEXTCP1"/>
</dbReference>
<evidence type="ECO:0000256" key="1">
    <source>
        <dbReference type="ARBA" id="ARBA00008020"/>
    </source>
</evidence>
<dbReference type="GO" id="GO:0140662">
    <property type="term" value="F:ATP-dependent protein folding chaperone"/>
    <property type="evidence" value="ECO:0007669"/>
    <property type="project" value="InterPro"/>
</dbReference>
<evidence type="ECO:0000256" key="4">
    <source>
        <dbReference type="ARBA" id="ARBA00023186"/>
    </source>
</evidence>
<evidence type="ECO:0000313" key="7">
    <source>
        <dbReference type="Proteomes" id="UP000631114"/>
    </source>
</evidence>
<sequence length="221" mass="24295">MNDEVEDRTTWPALVVLSHVRSHRSRNYVPARFTGHIPWEGTGRPVSPNGNIASQLMSYGPSYRFIAPFQPGSNRPTGVYRAVMVMNYLGIGGTGLTFQILSEDYSVASCFEILVLEEPPFSAVHLKHMQRGIGPTSKVVDIDIVESALWAKGNSTISNDGATIMKLLDVVHPATQILVDIAKSQESEVGDGTTRVVLFAEEFLKEAKLFIEDGVHSKSYT</sequence>
<dbReference type="InterPro" id="IPR002423">
    <property type="entry name" value="Cpn60/GroEL/TCP-1"/>
</dbReference>
<dbReference type="PANTHER" id="PTHR11353">
    <property type="entry name" value="CHAPERONIN"/>
    <property type="match status" value="1"/>
</dbReference>
<evidence type="ECO:0000256" key="3">
    <source>
        <dbReference type="ARBA" id="ARBA00022840"/>
    </source>
</evidence>
<dbReference type="Gene3D" id="1.10.560.10">
    <property type="entry name" value="GroEL-like equatorial domain"/>
    <property type="match status" value="1"/>
</dbReference>
<dbReference type="InterPro" id="IPR002194">
    <property type="entry name" value="Chaperonin_TCP-1_CS"/>
</dbReference>
<dbReference type="SUPFAM" id="SSF48592">
    <property type="entry name" value="GroEL equatorial domain-like"/>
    <property type="match status" value="1"/>
</dbReference>
<keyword evidence="2 5" id="KW-0547">Nucleotide-binding</keyword>
<dbReference type="InterPro" id="IPR027413">
    <property type="entry name" value="GROEL-like_equatorial_sf"/>
</dbReference>
<dbReference type="Proteomes" id="UP000631114">
    <property type="component" value="Unassembled WGS sequence"/>
</dbReference>
<dbReference type="EMBL" id="JADFTS010000006">
    <property type="protein sequence ID" value="KAF9602223.1"/>
    <property type="molecule type" value="Genomic_DNA"/>
</dbReference>
<evidence type="ECO:0000256" key="2">
    <source>
        <dbReference type="ARBA" id="ARBA00022741"/>
    </source>
</evidence>
<dbReference type="GO" id="GO:0016887">
    <property type="term" value="F:ATP hydrolysis activity"/>
    <property type="evidence" value="ECO:0007669"/>
    <property type="project" value="InterPro"/>
</dbReference>
<comment type="caution">
    <text evidence="6">The sequence shown here is derived from an EMBL/GenBank/DDBJ whole genome shotgun (WGS) entry which is preliminary data.</text>
</comment>
<dbReference type="AlphaFoldDB" id="A0A835HQ93"/>
<dbReference type="GO" id="GO:0051082">
    <property type="term" value="F:unfolded protein binding"/>
    <property type="evidence" value="ECO:0007669"/>
    <property type="project" value="InterPro"/>
</dbReference>
<dbReference type="Pfam" id="PF00118">
    <property type="entry name" value="Cpn60_TCP1"/>
    <property type="match status" value="1"/>
</dbReference>
<gene>
    <name evidence="6" type="ORF">IFM89_025906</name>
</gene>
<evidence type="ECO:0000313" key="6">
    <source>
        <dbReference type="EMBL" id="KAF9602223.1"/>
    </source>
</evidence>
<comment type="similarity">
    <text evidence="1 5">Belongs to the TCP-1 chaperonin family.</text>
</comment>
<keyword evidence="4 5" id="KW-0143">Chaperone</keyword>
<keyword evidence="3 5" id="KW-0067">ATP-binding</keyword>
<dbReference type="PROSITE" id="PS00995">
    <property type="entry name" value="TCP1_3"/>
    <property type="match status" value="1"/>
</dbReference>
<organism evidence="6 7">
    <name type="scientific">Coptis chinensis</name>
    <dbReference type="NCBI Taxonomy" id="261450"/>
    <lineage>
        <taxon>Eukaryota</taxon>
        <taxon>Viridiplantae</taxon>
        <taxon>Streptophyta</taxon>
        <taxon>Embryophyta</taxon>
        <taxon>Tracheophyta</taxon>
        <taxon>Spermatophyta</taxon>
        <taxon>Magnoliopsida</taxon>
        <taxon>Ranunculales</taxon>
        <taxon>Ranunculaceae</taxon>
        <taxon>Coptidoideae</taxon>
        <taxon>Coptis</taxon>
    </lineage>
</organism>